<feature type="region of interest" description="Disordered" evidence="1">
    <location>
        <begin position="26"/>
        <end position="98"/>
    </location>
</feature>
<feature type="compositionally biased region" description="Basic and acidic residues" evidence="1">
    <location>
        <begin position="51"/>
        <end position="67"/>
    </location>
</feature>
<reference evidence="2 3" key="1">
    <citation type="submission" date="2014-04" db="EMBL/GenBank/DDBJ databases">
        <authorList>
            <consortium name="DOE Joint Genome Institute"/>
            <person name="Kuo A."/>
            <person name="Martino E."/>
            <person name="Perotto S."/>
            <person name="Kohler A."/>
            <person name="Nagy L.G."/>
            <person name="Floudas D."/>
            <person name="Copeland A."/>
            <person name="Barry K.W."/>
            <person name="Cichocki N."/>
            <person name="Veneault-Fourrey C."/>
            <person name="LaButti K."/>
            <person name="Lindquist E.A."/>
            <person name="Lipzen A."/>
            <person name="Lundell T."/>
            <person name="Morin E."/>
            <person name="Murat C."/>
            <person name="Sun H."/>
            <person name="Tunlid A."/>
            <person name="Henrissat B."/>
            <person name="Grigoriev I.V."/>
            <person name="Hibbett D.S."/>
            <person name="Martin F."/>
            <person name="Nordberg H.P."/>
            <person name="Cantor M.N."/>
            <person name="Hua S.X."/>
        </authorList>
    </citation>
    <scope>NUCLEOTIDE SEQUENCE [LARGE SCALE GENOMIC DNA]</scope>
    <source>
        <strain evidence="2 3">Zn</strain>
    </source>
</reference>
<dbReference type="EMBL" id="KN832873">
    <property type="protein sequence ID" value="KIN03769.1"/>
    <property type="molecule type" value="Genomic_DNA"/>
</dbReference>
<proteinExistence type="predicted"/>
<keyword evidence="3" id="KW-1185">Reference proteome</keyword>
<gene>
    <name evidence="2" type="ORF">OIDMADRAFT_143268</name>
</gene>
<protein>
    <submittedName>
        <fullName evidence="2">Uncharacterized protein</fullName>
    </submittedName>
</protein>
<organism evidence="2 3">
    <name type="scientific">Oidiodendron maius (strain Zn)</name>
    <dbReference type="NCBI Taxonomy" id="913774"/>
    <lineage>
        <taxon>Eukaryota</taxon>
        <taxon>Fungi</taxon>
        <taxon>Dikarya</taxon>
        <taxon>Ascomycota</taxon>
        <taxon>Pezizomycotina</taxon>
        <taxon>Leotiomycetes</taxon>
        <taxon>Leotiomycetes incertae sedis</taxon>
        <taxon>Myxotrichaceae</taxon>
        <taxon>Oidiodendron</taxon>
    </lineage>
</organism>
<feature type="region of interest" description="Disordered" evidence="1">
    <location>
        <begin position="177"/>
        <end position="196"/>
    </location>
</feature>
<dbReference type="Proteomes" id="UP000054321">
    <property type="component" value="Unassembled WGS sequence"/>
</dbReference>
<evidence type="ECO:0000313" key="2">
    <source>
        <dbReference type="EMBL" id="KIN03769.1"/>
    </source>
</evidence>
<accession>A0A0C3CXM8</accession>
<dbReference type="HOGENOM" id="CLU_990780_0_0_1"/>
<name>A0A0C3CXM8_OIDMZ</name>
<sequence>MHIQHITYDECRKPASTAKKAREFISSKLRRHSDDPRWSIRAKCHGAGTKTGDRSKSSDDGEIEKSRFRGSWSLLRRKTSSSGSRDQGLGPIENGDNDRGKVVERVRSIRRVIRDGKLERAMPSTETFYSGQRSAPLIPFALRKRSSFGPKENNLYPVRTDASIFRCQFDSPLHQSFSPSRHSHISMPETAPGSLVHMPESKESRRMSDFNYAEQINSPKQQINLGGKGHNFWRPGPLDPCRLCKTGSVVGIRGLCKECEEDFARPDTLVFGPESGFGDWR</sequence>
<dbReference type="AlphaFoldDB" id="A0A0C3CXM8"/>
<evidence type="ECO:0000313" key="3">
    <source>
        <dbReference type="Proteomes" id="UP000054321"/>
    </source>
</evidence>
<reference evidence="3" key="2">
    <citation type="submission" date="2015-01" db="EMBL/GenBank/DDBJ databases">
        <title>Evolutionary Origins and Diversification of the Mycorrhizal Mutualists.</title>
        <authorList>
            <consortium name="DOE Joint Genome Institute"/>
            <consortium name="Mycorrhizal Genomics Consortium"/>
            <person name="Kohler A."/>
            <person name="Kuo A."/>
            <person name="Nagy L.G."/>
            <person name="Floudas D."/>
            <person name="Copeland A."/>
            <person name="Barry K.W."/>
            <person name="Cichocki N."/>
            <person name="Veneault-Fourrey C."/>
            <person name="LaButti K."/>
            <person name="Lindquist E.A."/>
            <person name="Lipzen A."/>
            <person name="Lundell T."/>
            <person name="Morin E."/>
            <person name="Murat C."/>
            <person name="Riley R."/>
            <person name="Ohm R."/>
            <person name="Sun H."/>
            <person name="Tunlid A."/>
            <person name="Henrissat B."/>
            <person name="Grigoriev I.V."/>
            <person name="Hibbett D.S."/>
            <person name="Martin F."/>
        </authorList>
    </citation>
    <scope>NUCLEOTIDE SEQUENCE [LARGE SCALE GENOMIC DNA]</scope>
    <source>
        <strain evidence="3">Zn</strain>
    </source>
</reference>
<evidence type="ECO:0000256" key="1">
    <source>
        <dbReference type="SAM" id="MobiDB-lite"/>
    </source>
</evidence>
<dbReference type="InParanoid" id="A0A0C3CXM8"/>